<keyword evidence="7 11" id="KW-0732">Signal</keyword>
<dbReference type="AlphaFoldDB" id="A0A371RH84"/>
<comment type="caution">
    <text evidence="14">The sequence shown here is derived from an EMBL/GenBank/DDBJ whole genome shotgun (WGS) entry which is preliminary data.</text>
</comment>
<comment type="subcellular location">
    <subcellularLocation>
        <location evidence="2">Cell outer membrane</location>
    </subcellularLocation>
    <subcellularLocation>
        <location evidence="1">Cell surface</location>
    </subcellularLocation>
</comment>
<dbReference type="GO" id="GO:0009279">
    <property type="term" value="C:cell outer membrane"/>
    <property type="evidence" value="ECO:0007669"/>
    <property type="project" value="UniProtKB-SubCell"/>
</dbReference>
<evidence type="ECO:0000256" key="5">
    <source>
        <dbReference type="ARBA" id="ARBA00022452"/>
    </source>
</evidence>
<dbReference type="EMBL" id="QUQO01000001">
    <property type="protein sequence ID" value="RFB04814.1"/>
    <property type="molecule type" value="Genomic_DNA"/>
</dbReference>
<name>A0A371RH84_9PROT</name>
<keyword evidence="15" id="KW-1185">Reference proteome</keyword>
<dbReference type="Gene3D" id="2.150.10.10">
    <property type="entry name" value="Serralysin-like metalloprotease, C-terminal"/>
    <property type="match status" value="2"/>
</dbReference>
<dbReference type="InterPro" id="IPR005594">
    <property type="entry name" value="YadA_C"/>
</dbReference>
<evidence type="ECO:0000256" key="9">
    <source>
        <dbReference type="ARBA" id="ARBA00023136"/>
    </source>
</evidence>
<proteinExistence type="inferred from homology"/>
<sequence length="685" mass="67261">MSKRIMRFRLCVGVSAISALFYNNPASAQIAPGDAVSVCSGVSLSRSTITDVITPIIEGIVAPTENTVNNALGIIEIIPIVGATIPDLSIDTTTLLSDAAAGGNISLQVVALDGDLVGPADMCAATADAFQLDTEGGISIGGNQITGLGTGGEAAIAGEADSIAFGNNAVTDATATQSIALGTDANVAANAVGSLALGAGASVDAANSAALGQNSIALRGGTASYTAIGVTGAQSSVGEVSIGSAGAARQLTNLAAGSADTDAVNVAQLTGVASALDISIDTLGTDIAAHLGGGASYDGLTAQISAPSYTVNGVGYNTVGGAIAALNAAAGGTPTGDLGPVGVSVAALIGGGVSFNPVSQQVDGPFTVDGTSYTTIEAAIDGETANSVQYDDGSFGTVTLAGAGGTRLTNLIDGSLSAASSDAVTGAQLFATNQAVTFNTTAINNLQQQFNNFTASGGTGAVVYADPATPDQPNDGTQTDNVTFVGASGGAVVVSNVADGDVSEGSTQAVNGGQLWQTNQNVASAQATADQALVLSANSVQYDAGGQAVTFGPGGDPVRLQNVARGVAPTDAVNVEQLNEGLNDAVAQSMAYTDQQIENINLSFDALERHSNAGTASALAAAGLPQANERGKSMLALGVGLYENQHGVAFGFSRAFAEGHALLKVGANYNSANNLGASAGVGWQF</sequence>
<dbReference type="GO" id="GO:0009986">
    <property type="term" value="C:cell surface"/>
    <property type="evidence" value="ECO:0007669"/>
    <property type="project" value="UniProtKB-SubCell"/>
</dbReference>
<feature type="domain" description="Trimeric autotransporter adhesin YadA-like C-terminal membrane anchor" evidence="12">
    <location>
        <begin position="625"/>
        <end position="685"/>
    </location>
</feature>
<keyword evidence="10" id="KW-0998">Cell outer membrane</keyword>
<dbReference type="GO" id="GO:0015031">
    <property type="term" value="P:protein transport"/>
    <property type="evidence" value="ECO:0007669"/>
    <property type="project" value="UniProtKB-KW"/>
</dbReference>
<evidence type="ECO:0008006" key="16">
    <source>
        <dbReference type="Google" id="ProtNLM"/>
    </source>
</evidence>
<feature type="domain" description="Trimeric autotransporter adhesin YadA-like stalk" evidence="13">
    <location>
        <begin position="559"/>
        <end position="594"/>
    </location>
</feature>
<feature type="signal peptide" evidence="11">
    <location>
        <begin position="1"/>
        <end position="28"/>
    </location>
</feature>
<keyword evidence="5" id="KW-1134">Transmembrane beta strand</keyword>
<dbReference type="Proteomes" id="UP000264589">
    <property type="component" value="Unassembled WGS sequence"/>
</dbReference>
<keyword evidence="9" id="KW-0472">Membrane</keyword>
<evidence type="ECO:0000313" key="15">
    <source>
        <dbReference type="Proteomes" id="UP000264589"/>
    </source>
</evidence>
<evidence type="ECO:0000256" key="3">
    <source>
        <dbReference type="ARBA" id="ARBA00005848"/>
    </source>
</evidence>
<evidence type="ECO:0000259" key="12">
    <source>
        <dbReference type="Pfam" id="PF03895"/>
    </source>
</evidence>
<dbReference type="InterPro" id="IPR011049">
    <property type="entry name" value="Serralysin-like_metalloprot_C"/>
</dbReference>
<feature type="chain" id="PRO_5016572085" description="Trimeric autotransporter adhesin YadA-like C-terminal membrane anchor domain-containing protein" evidence="11">
    <location>
        <begin position="29"/>
        <end position="685"/>
    </location>
</feature>
<organism evidence="14 15">
    <name type="scientific">Parvularcula marina</name>
    <dbReference type="NCBI Taxonomy" id="2292771"/>
    <lineage>
        <taxon>Bacteria</taxon>
        <taxon>Pseudomonadati</taxon>
        <taxon>Pseudomonadota</taxon>
        <taxon>Alphaproteobacteria</taxon>
        <taxon>Parvularculales</taxon>
        <taxon>Parvularculaceae</taxon>
        <taxon>Parvularcula</taxon>
    </lineage>
</organism>
<evidence type="ECO:0000256" key="10">
    <source>
        <dbReference type="ARBA" id="ARBA00023237"/>
    </source>
</evidence>
<feature type="domain" description="Trimeric autotransporter adhesin YadA-like stalk" evidence="13">
    <location>
        <begin position="407"/>
        <end position="449"/>
    </location>
</feature>
<dbReference type="InParanoid" id="A0A371RH84"/>
<evidence type="ECO:0000256" key="1">
    <source>
        <dbReference type="ARBA" id="ARBA00004241"/>
    </source>
</evidence>
<dbReference type="SUPFAM" id="SSF101967">
    <property type="entry name" value="Adhesin YadA, collagen-binding domain"/>
    <property type="match status" value="2"/>
</dbReference>
<dbReference type="SUPFAM" id="SSF54523">
    <property type="entry name" value="Pili subunits"/>
    <property type="match status" value="1"/>
</dbReference>
<dbReference type="Gene3D" id="1.20.5.170">
    <property type="match status" value="3"/>
</dbReference>
<dbReference type="Pfam" id="PF05662">
    <property type="entry name" value="YadA_stalk"/>
    <property type="match status" value="4"/>
</dbReference>
<dbReference type="Pfam" id="PF03895">
    <property type="entry name" value="YadA_anchor"/>
    <property type="match status" value="1"/>
</dbReference>
<accession>A0A371RH84</accession>
<keyword evidence="6" id="KW-0812">Transmembrane</keyword>
<reference evidence="14 15" key="1">
    <citation type="submission" date="2018-08" db="EMBL/GenBank/DDBJ databases">
        <title>Parvularcula sp. SM1705, isolated from surface water of the South Sea China.</title>
        <authorList>
            <person name="Sun L."/>
        </authorList>
    </citation>
    <scope>NUCLEOTIDE SEQUENCE [LARGE SCALE GENOMIC DNA]</scope>
    <source>
        <strain evidence="14 15">SM1705</strain>
    </source>
</reference>
<evidence type="ECO:0000259" key="13">
    <source>
        <dbReference type="Pfam" id="PF05662"/>
    </source>
</evidence>
<evidence type="ECO:0000256" key="11">
    <source>
        <dbReference type="SAM" id="SignalP"/>
    </source>
</evidence>
<evidence type="ECO:0000256" key="4">
    <source>
        <dbReference type="ARBA" id="ARBA00022448"/>
    </source>
</evidence>
<feature type="domain" description="Trimeric autotransporter adhesin YadA-like stalk" evidence="13">
    <location>
        <begin position="494"/>
        <end position="525"/>
    </location>
</feature>
<comment type="similarity">
    <text evidence="3">Belongs to the autotransporter-2 (AT-2) (TC 1.B.40) family.</text>
</comment>
<evidence type="ECO:0000256" key="8">
    <source>
        <dbReference type="ARBA" id="ARBA00022927"/>
    </source>
</evidence>
<dbReference type="InterPro" id="IPR045584">
    <property type="entry name" value="Pilin-like"/>
</dbReference>
<evidence type="ECO:0000256" key="6">
    <source>
        <dbReference type="ARBA" id="ARBA00022692"/>
    </source>
</evidence>
<protein>
    <recommendedName>
        <fullName evidence="16">Trimeric autotransporter adhesin YadA-like C-terminal membrane anchor domain-containing protein</fullName>
    </recommendedName>
</protein>
<keyword evidence="8" id="KW-0653">Protein transport</keyword>
<dbReference type="Gene3D" id="3.30.1300.30">
    <property type="entry name" value="GSPII I/J protein-like"/>
    <property type="match status" value="1"/>
</dbReference>
<gene>
    <name evidence="14" type="ORF">DX908_05685</name>
</gene>
<evidence type="ECO:0000313" key="14">
    <source>
        <dbReference type="EMBL" id="RFB04814.1"/>
    </source>
</evidence>
<evidence type="ECO:0000256" key="7">
    <source>
        <dbReference type="ARBA" id="ARBA00022729"/>
    </source>
</evidence>
<keyword evidence="4" id="KW-0813">Transport</keyword>
<evidence type="ECO:0000256" key="2">
    <source>
        <dbReference type="ARBA" id="ARBA00004442"/>
    </source>
</evidence>
<dbReference type="InterPro" id="IPR008635">
    <property type="entry name" value="Coiled_stalk_dom"/>
</dbReference>
<feature type="domain" description="Trimeric autotransporter adhesin YadA-like stalk" evidence="13">
    <location>
        <begin position="250"/>
        <end position="286"/>
    </location>
</feature>